<feature type="region of interest" description="Disordered" evidence="4">
    <location>
        <begin position="337"/>
        <end position="404"/>
    </location>
</feature>
<gene>
    <name evidence="6" type="ORF">BJX68DRAFT_246825</name>
</gene>
<dbReference type="EMBL" id="JBFXLR010000067">
    <property type="protein sequence ID" value="KAL2840222.1"/>
    <property type="molecule type" value="Genomic_DNA"/>
</dbReference>
<keyword evidence="2" id="KW-0963">Cytoplasm</keyword>
<dbReference type="InterPro" id="IPR036872">
    <property type="entry name" value="CH_dom_sf"/>
</dbReference>
<evidence type="ECO:0000256" key="4">
    <source>
        <dbReference type="SAM" id="MobiDB-lite"/>
    </source>
</evidence>
<comment type="caution">
    <text evidence="6">The sequence shown here is derived from an EMBL/GenBank/DDBJ whole genome shotgun (WGS) entry which is preliminary data.</text>
</comment>
<accession>A0ABR4JMB1</accession>
<evidence type="ECO:0000313" key="7">
    <source>
        <dbReference type="Proteomes" id="UP001610444"/>
    </source>
</evidence>
<reference evidence="6 7" key="1">
    <citation type="submission" date="2024-07" db="EMBL/GenBank/DDBJ databases">
        <title>Section-level genome sequencing and comparative genomics of Aspergillus sections Usti and Cavernicolus.</title>
        <authorList>
            <consortium name="Lawrence Berkeley National Laboratory"/>
            <person name="Nybo J.L."/>
            <person name="Vesth T.C."/>
            <person name="Theobald S."/>
            <person name="Frisvad J.C."/>
            <person name="Larsen T.O."/>
            <person name="Kjaerboelling I."/>
            <person name="Rothschild-Mancinelli K."/>
            <person name="Lyhne E.K."/>
            <person name="Kogle M.E."/>
            <person name="Barry K."/>
            <person name="Clum A."/>
            <person name="Na H."/>
            <person name="Ledsgaard L."/>
            <person name="Lin J."/>
            <person name="Lipzen A."/>
            <person name="Kuo A."/>
            <person name="Riley R."/>
            <person name="Mondo S."/>
            <person name="LaButti K."/>
            <person name="Haridas S."/>
            <person name="Pangalinan J."/>
            <person name="Salamov A.A."/>
            <person name="Simmons B.A."/>
            <person name="Magnuson J.K."/>
            <person name="Chen J."/>
            <person name="Drula E."/>
            <person name="Henrissat B."/>
            <person name="Wiebenga A."/>
            <person name="Lubbers R.J."/>
            <person name="Gomes A.C."/>
            <person name="Macurrencykelacurrency M.R."/>
            <person name="Stajich J."/>
            <person name="Grigoriev I.V."/>
            <person name="Mortensen U.H."/>
            <person name="De vries R.P."/>
            <person name="Baker S.E."/>
            <person name="Andersen M.R."/>
        </authorList>
    </citation>
    <scope>NUCLEOTIDE SEQUENCE [LARGE SCALE GENOMIC DNA]</scope>
    <source>
        <strain evidence="6 7">CBS 756.74</strain>
    </source>
</reference>
<protein>
    <recommendedName>
        <fullName evidence="5">Calponin-homology (CH) domain-containing protein</fullName>
    </recommendedName>
</protein>
<evidence type="ECO:0000256" key="3">
    <source>
        <dbReference type="ARBA" id="ARBA00022860"/>
    </source>
</evidence>
<dbReference type="InterPro" id="IPR051185">
    <property type="entry name" value="ASPM"/>
</dbReference>
<sequence>MILTFTPTAISSNMSSLLLEVGTPCPRRSKNSTPGDSTGTGSDSFGLWDDSLGNYDDTKNIDFTTEIRAPIPTGAKPKRRSKASTSFIIHSDYEEKPAAIKQKREIKPALSAANRKTSLLAQPAQRFRPRVSFAPSPVKHSQQRNEVEPIKRTTKPSVHKNNELLRRISGEGEGELGKDVMKKDVRRNTIYIPPEDTTVASLFMGLFSPLKSGNLNHVAELTEINSLGSQIAKKQQAKQQLASSPGRIPLQNSSKVLQESNGTVDIPGKNGGKENIPPGMVLVGAKGKNLQTSKCIDSAVDELAALSLTDKESRGILASAQTVTKPLATKTVNIAAQKTKKSQDMSKLSVRGGAGVRRGSNSGTKDTGRRTSTVSDPLSASRSGMNPSINRNSSKHTKSEYPPVPQGITNPSMYDDNWLSHQEVILTQLINGLFDETNGITQTDDPAVLRRELLLIYQSPSFTDLYKRLQSSLLYGALSIPKHVLAKNSRLRHDLGLKRKYIDIWLQTYEPRALKGALETVTGRIIPAFKPSSSIQSASEGSPNAEKALRRRLEKFLGAFLVQNQDMDTSENSAEEPEPLGNAYRRTVLRSIMLVILLDKARLTPKTSLSHCLFLASSPYKSSSAVLQVLTRFLLPSCGDIIKALGQLDCQVSYQQHPLEEYEYEVSNLAVDLRDGIRLTRIVELLLYPRTPPDNSCDVTLSEMRLSKDSTDDSRWPLCRRLKFPCLSRTVKMFNVRVALDALASNREGKRLINNIRAEDIVNGHRENTIALLWGLVSKWGLSGLVDLGDLRTEITQLKQRAISRHELETQNNESTDHGENGEAAVMLKQWASLLAQLHSVQSSVTTKLGDSKVYECILDEYEGYILSQNQFDLSNGCKASLEDRLRALGCSTQFIRLVSPRRTSHIPDTNSNTGAIAFLCSRLLPATKQARAAIVLQNAWRRVLRNRENKRKIAARDIARQCAAVVQTRDRILWAKNVIVHWWRMSKSKRRRRATATRRVTHGRKSLMTKTTTTRIPLRCGT</sequence>
<keyword evidence="3" id="KW-0112">Calmodulin-binding</keyword>
<feature type="compositionally biased region" description="Polar residues" evidence="4">
    <location>
        <begin position="370"/>
        <end position="392"/>
    </location>
</feature>
<dbReference type="PANTHER" id="PTHR22706:SF1">
    <property type="entry name" value="ASSEMBLY FACTOR FOR SPINDLE MICROTUBULES"/>
    <property type="match status" value="1"/>
</dbReference>
<feature type="region of interest" description="Disordered" evidence="4">
    <location>
        <begin position="22"/>
        <end position="49"/>
    </location>
</feature>
<dbReference type="Gene3D" id="1.10.418.10">
    <property type="entry name" value="Calponin-like domain"/>
    <property type="match status" value="1"/>
</dbReference>
<dbReference type="InterPro" id="IPR001715">
    <property type="entry name" value="CH_dom"/>
</dbReference>
<evidence type="ECO:0000256" key="2">
    <source>
        <dbReference type="ARBA" id="ARBA00022490"/>
    </source>
</evidence>
<proteinExistence type="predicted"/>
<feature type="compositionally biased region" description="Low complexity" evidence="4">
    <location>
        <begin position="32"/>
        <end position="46"/>
    </location>
</feature>
<evidence type="ECO:0000256" key="1">
    <source>
        <dbReference type="ARBA" id="ARBA00004496"/>
    </source>
</evidence>
<dbReference type="CDD" id="cd21223">
    <property type="entry name" value="CH_ASPM_rpt1"/>
    <property type="match status" value="1"/>
</dbReference>
<comment type="subcellular location">
    <subcellularLocation>
        <location evidence="1">Cytoplasm</location>
    </subcellularLocation>
</comment>
<evidence type="ECO:0000259" key="5">
    <source>
        <dbReference type="PROSITE" id="PS50021"/>
    </source>
</evidence>
<dbReference type="PANTHER" id="PTHR22706">
    <property type="entry name" value="ASSEMBLY FACTOR FOR SPINDLE MICROTUBULES"/>
    <property type="match status" value="1"/>
</dbReference>
<feature type="domain" description="Calponin-homology (CH)" evidence="5">
    <location>
        <begin position="635"/>
        <end position="781"/>
    </location>
</feature>
<dbReference type="SUPFAM" id="SSF47576">
    <property type="entry name" value="Calponin-homology domain, CH-domain"/>
    <property type="match status" value="1"/>
</dbReference>
<dbReference type="GeneID" id="98156870"/>
<dbReference type="RefSeq" id="XP_070893916.1">
    <property type="nucleotide sequence ID" value="XM_071041706.1"/>
</dbReference>
<keyword evidence="7" id="KW-1185">Reference proteome</keyword>
<dbReference type="PROSITE" id="PS50021">
    <property type="entry name" value="CH"/>
    <property type="match status" value="1"/>
</dbReference>
<organism evidence="6 7">
    <name type="scientific">Aspergillus pseudodeflectus</name>
    <dbReference type="NCBI Taxonomy" id="176178"/>
    <lineage>
        <taxon>Eukaryota</taxon>
        <taxon>Fungi</taxon>
        <taxon>Dikarya</taxon>
        <taxon>Ascomycota</taxon>
        <taxon>Pezizomycotina</taxon>
        <taxon>Eurotiomycetes</taxon>
        <taxon>Eurotiomycetidae</taxon>
        <taxon>Eurotiales</taxon>
        <taxon>Aspergillaceae</taxon>
        <taxon>Aspergillus</taxon>
        <taxon>Aspergillus subgen. Nidulantes</taxon>
    </lineage>
</organism>
<evidence type="ECO:0000313" key="6">
    <source>
        <dbReference type="EMBL" id="KAL2840222.1"/>
    </source>
</evidence>
<name>A0ABR4JMB1_9EURO</name>
<dbReference type="Proteomes" id="UP001610444">
    <property type="component" value="Unassembled WGS sequence"/>
</dbReference>